<comment type="similarity">
    <text evidence="2">Belongs to the HpcH/HpaI aldolase family.</text>
</comment>
<evidence type="ECO:0000259" key="5">
    <source>
        <dbReference type="Pfam" id="PF03328"/>
    </source>
</evidence>
<keyword evidence="4" id="KW-0460">Magnesium</keyword>
<comment type="cofactor">
    <cofactor evidence="1">
        <name>Mg(2+)</name>
        <dbReference type="ChEBI" id="CHEBI:18420"/>
    </cofactor>
</comment>
<dbReference type="RefSeq" id="WP_060609207.1">
    <property type="nucleotide sequence ID" value="NZ_FQZC01000004.1"/>
</dbReference>
<organism evidence="6 7">
    <name type="scientific">Aureimonas altamirensis DSM 21988</name>
    <dbReference type="NCBI Taxonomy" id="1121026"/>
    <lineage>
        <taxon>Bacteria</taxon>
        <taxon>Pseudomonadati</taxon>
        <taxon>Pseudomonadota</taxon>
        <taxon>Alphaproteobacteria</taxon>
        <taxon>Hyphomicrobiales</taxon>
        <taxon>Aurantimonadaceae</taxon>
        <taxon>Aureimonas</taxon>
    </lineage>
</organism>
<keyword evidence="7" id="KW-1185">Reference proteome</keyword>
<keyword evidence="3" id="KW-0479">Metal-binding</keyword>
<sequence length="286" mass="30071">MIRSLLYVPASSERFIAGAHRRGADAIILDLEDAVAPNAKEAARAGLAEAVPEVAKGGATVFVRINAERELIFADAEAACRAGAYALYVSKVGSVDILVELAERLAPVEAALGRAPMRFVPLLEDPGAVLDARAIARGPRVMALSTGGEDIATEMGAEPLPEVLRLPKLLVHMAAKAERLLSFGLLRSVADYADEAAMQAAAQEARRFGFDGASCIHPAIVSILNAAFAPTQADIAWARRVVEASEEAAGRNVGAFTLDGRFIDAPIVTRARAVLARIPQDNGAQA</sequence>
<dbReference type="GO" id="GO:0016829">
    <property type="term" value="F:lyase activity"/>
    <property type="evidence" value="ECO:0007669"/>
    <property type="project" value="UniProtKB-KW"/>
</dbReference>
<dbReference type="InterPro" id="IPR005000">
    <property type="entry name" value="Aldolase/citrate-lyase_domain"/>
</dbReference>
<dbReference type="Proteomes" id="UP000184290">
    <property type="component" value="Unassembled WGS sequence"/>
</dbReference>
<dbReference type="PIRSF" id="PIRSF015582">
    <property type="entry name" value="Cit_lyase_B"/>
    <property type="match status" value="1"/>
</dbReference>
<evidence type="ECO:0000313" key="7">
    <source>
        <dbReference type="Proteomes" id="UP000184290"/>
    </source>
</evidence>
<evidence type="ECO:0000256" key="4">
    <source>
        <dbReference type="ARBA" id="ARBA00022842"/>
    </source>
</evidence>
<accession>A0ABY1IPK7</accession>
<protein>
    <submittedName>
        <fullName evidence="6">Citrate lyase subunit beta / citryl-CoA lyase</fullName>
    </submittedName>
</protein>
<proteinExistence type="inferred from homology"/>
<dbReference type="InterPro" id="IPR011206">
    <property type="entry name" value="Citrate_lyase_beta/mcl1/mcl2"/>
</dbReference>
<dbReference type="EMBL" id="FQZC01000004">
    <property type="protein sequence ID" value="SHJ78344.1"/>
    <property type="molecule type" value="Genomic_DNA"/>
</dbReference>
<dbReference type="Gene3D" id="3.20.20.60">
    <property type="entry name" value="Phosphoenolpyruvate-binding domains"/>
    <property type="match status" value="1"/>
</dbReference>
<evidence type="ECO:0000256" key="1">
    <source>
        <dbReference type="ARBA" id="ARBA00001946"/>
    </source>
</evidence>
<dbReference type="InterPro" id="IPR040442">
    <property type="entry name" value="Pyrv_kinase-like_dom_sf"/>
</dbReference>
<evidence type="ECO:0000313" key="6">
    <source>
        <dbReference type="EMBL" id="SHJ78344.1"/>
    </source>
</evidence>
<name>A0ABY1IPK7_9HYPH</name>
<feature type="domain" description="HpcH/HpaI aldolase/citrate lyase" evidence="5">
    <location>
        <begin position="3"/>
        <end position="218"/>
    </location>
</feature>
<dbReference type="Pfam" id="PF03328">
    <property type="entry name" value="HpcH_HpaI"/>
    <property type="match status" value="1"/>
</dbReference>
<dbReference type="InterPro" id="IPR015813">
    <property type="entry name" value="Pyrv/PenolPyrv_kinase-like_dom"/>
</dbReference>
<gene>
    <name evidence="6" type="ORF">SAMN02745911_3320</name>
</gene>
<comment type="caution">
    <text evidence="6">The sequence shown here is derived from an EMBL/GenBank/DDBJ whole genome shotgun (WGS) entry which is preliminary data.</text>
</comment>
<evidence type="ECO:0000256" key="3">
    <source>
        <dbReference type="ARBA" id="ARBA00022723"/>
    </source>
</evidence>
<reference evidence="6 7" key="1">
    <citation type="submission" date="2016-11" db="EMBL/GenBank/DDBJ databases">
        <authorList>
            <person name="Varghese N."/>
            <person name="Submissions S."/>
        </authorList>
    </citation>
    <scope>NUCLEOTIDE SEQUENCE [LARGE SCALE GENOMIC DNA]</scope>
    <source>
        <strain evidence="6 7">DSM 21988</strain>
    </source>
</reference>
<dbReference type="SUPFAM" id="SSF51621">
    <property type="entry name" value="Phosphoenolpyruvate/pyruvate domain"/>
    <property type="match status" value="1"/>
</dbReference>
<dbReference type="PANTHER" id="PTHR32308">
    <property type="entry name" value="LYASE BETA SUBUNIT, PUTATIVE (AFU_ORTHOLOGUE AFUA_4G13030)-RELATED"/>
    <property type="match status" value="1"/>
</dbReference>
<keyword evidence="6" id="KW-0456">Lyase</keyword>
<dbReference type="PANTHER" id="PTHR32308:SF0">
    <property type="entry name" value="HPCH_HPAI ALDOLASE_CITRATE LYASE DOMAIN-CONTAINING PROTEIN"/>
    <property type="match status" value="1"/>
</dbReference>
<evidence type="ECO:0000256" key="2">
    <source>
        <dbReference type="ARBA" id="ARBA00005568"/>
    </source>
</evidence>